<dbReference type="EMBL" id="UFQS01002074">
    <property type="protein sequence ID" value="SSX13142.1"/>
    <property type="molecule type" value="Genomic_DNA"/>
</dbReference>
<proteinExistence type="predicted"/>
<dbReference type="VEuPathDB" id="VectorBase:CSON000068"/>
<dbReference type="EMBL" id="UFQT01000100">
    <property type="protein sequence ID" value="SSX19918.1"/>
    <property type="molecule type" value="Genomic_DNA"/>
</dbReference>
<accession>A0A336LH22</accession>
<dbReference type="EMBL" id="UFQT01002074">
    <property type="protein sequence ID" value="SSX32581.1"/>
    <property type="molecule type" value="Genomic_DNA"/>
</dbReference>
<reference evidence="4" key="1">
    <citation type="submission" date="2018-04" db="EMBL/GenBank/DDBJ databases">
        <authorList>
            <person name="Go L.Y."/>
            <person name="Mitchell J.A."/>
        </authorList>
    </citation>
    <scope>NUCLEOTIDE SEQUENCE</scope>
    <source>
        <tissue evidence="4">Whole organism</tissue>
    </source>
</reference>
<dbReference type="PANTHER" id="PTHR21448:SF0">
    <property type="entry name" value="PROTEIN PHOSPHATASE 1 REGULATORY SUBUNIT 21"/>
    <property type="match status" value="1"/>
</dbReference>
<evidence type="ECO:0000256" key="2">
    <source>
        <dbReference type="SAM" id="MobiDB-lite"/>
    </source>
</evidence>
<dbReference type="GO" id="GO:0016020">
    <property type="term" value="C:membrane"/>
    <property type="evidence" value="ECO:0007669"/>
    <property type="project" value="TreeGrafter"/>
</dbReference>
<feature type="coiled-coil region" evidence="1">
    <location>
        <begin position="57"/>
        <end position="91"/>
    </location>
</feature>
<reference evidence="5" key="2">
    <citation type="submission" date="2018-07" db="EMBL/GenBank/DDBJ databases">
        <authorList>
            <person name="Quirk P.G."/>
            <person name="Krulwich T.A."/>
        </authorList>
    </citation>
    <scope>NUCLEOTIDE SEQUENCE</scope>
</reference>
<dbReference type="VEuPathDB" id="VectorBase:CSON005163"/>
<dbReference type="AlphaFoldDB" id="A0A336LH22"/>
<dbReference type="Pfam" id="PF10205">
    <property type="entry name" value="KLRAQ"/>
    <property type="match status" value="1"/>
</dbReference>
<keyword evidence="1" id="KW-0175">Coiled coil</keyword>
<evidence type="ECO:0000256" key="1">
    <source>
        <dbReference type="SAM" id="Coils"/>
    </source>
</evidence>
<evidence type="ECO:0000313" key="5">
    <source>
        <dbReference type="EMBL" id="SSX19918.1"/>
    </source>
</evidence>
<gene>
    <name evidence="4" type="primary">CSON005163</name>
    <name evidence="5" type="synonym">CSON000068</name>
</gene>
<dbReference type="OMA" id="VQHLQNC"/>
<dbReference type="PANTHER" id="PTHR21448">
    <property type="entry name" value="SMOOTH MUSCLE MYOSIN HEAVY CHAIN-RELATED"/>
    <property type="match status" value="1"/>
</dbReference>
<dbReference type="GO" id="GO:0005769">
    <property type="term" value="C:early endosome"/>
    <property type="evidence" value="ECO:0007669"/>
    <property type="project" value="TreeGrafter"/>
</dbReference>
<dbReference type="InterPro" id="IPR040024">
    <property type="entry name" value="PPP1R21"/>
</dbReference>
<feature type="compositionally biased region" description="Polar residues" evidence="2">
    <location>
        <begin position="95"/>
        <end position="110"/>
    </location>
</feature>
<feature type="coiled-coil region" evidence="1">
    <location>
        <begin position="305"/>
        <end position="353"/>
    </location>
</feature>
<feature type="region of interest" description="Disordered" evidence="2">
    <location>
        <begin position="91"/>
        <end position="114"/>
    </location>
</feature>
<dbReference type="InterPro" id="IPR019343">
    <property type="entry name" value="PPP1R21_N"/>
</dbReference>
<feature type="coiled-coil region" evidence="1">
    <location>
        <begin position="135"/>
        <end position="187"/>
    </location>
</feature>
<protein>
    <submittedName>
        <fullName evidence="5">CSON000068 protein</fullName>
    </submittedName>
    <submittedName>
        <fullName evidence="4">CSON005163 protein</fullName>
    </submittedName>
</protein>
<dbReference type="SMART" id="SM01254">
    <property type="entry name" value="KLRAQ"/>
    <property type="match status" value="1"/>
</dbReference>
<feature type="domain" description="Protein phosphatase 1 regulatory subunit 21 N-terminal" evidence="3">
    <location>
        <begin position="16"/>
        <end position="121"/>
    </location>
</feature>
<evidence type="ECO:0000259" key="3">
    <source>
        <dbReference type="SMART" id="SM01254"/>
    </source>
</evidence>
<evidence type="ECO:0000313" key="4">
    <source>
        <dbReference type="EMBL" id="SSX13142.1"/>
    </source>
</evidence>
<sequence>MSSTAAEGSDLSTKYQKLATEYSKIRAQAGVLKRAIVEEQNKNSVIREQLRLKDASVRRLEQEVDSIGFRNKQLEHRVECLQEELQKEIKKKAGKSSSKWNSSNQPNNQIPEDDPIIHSEFQKKIVENAQLASTIADKNIEIQMYIDRLHDLEDQLNRKASEHVDIEKRLKREIESLHAKNTELENKVIEGASTLSCDDRLSVTGSDYTSNNVVGSTPEEKIAALEKELNYWRTQYEIMKISQNLGSEHLLATKVNGPNSEEDNFIKKTLLECTENVSNEQFIQNSFSKRIEAVLFEKCQAESTIASHILESENLRQHVELLNEELKNKDDVFKELQQQLQISEDNLASTRLNYEEQISVMTEQLISLSEQLAATS</sequence>
<name>A0A336LH22_CULSO</name>
<organism evidence="4">
    <name type="scientific">Culicoides sonorensis</name>
    <name type="common">Biting midge</name>
    <dbReference type="NCBI Taxonomy" id="179676"/>
    <lineage>
        <taxon>Eukaryota</taxon>
        <taxon>Metazoa</taxon>
        <taxon>Ecdysozoa</taxon>
        <taxon>Arthropoda</taxon>
        <taxon>Hexapoda</taxon>
        <taxon>Insecta</taxon>
        <taxon>Pterygota</taxon>
        <taxon>Neoptera</taxon>
        <taxon>Endopterygota</taxon>
        <taxon>Diptera</taxon>
        <taxon>Nematocera</taxon>
        <taxon>Chironomoidea</taxon>
        <taxon>Ceratopogonidae</taxon>
        <taxon>Ceratopogoninae</taxon>
        <taxon>Culicoides</taxon>
        <taxon>Monoculicoides</taxon>
    </lineage>
</organism>